<dbReference type="Gene3D" id="3.40.630.30">
    <property type="match status" value="1"/>
</dbReference>
<dbReference type="Proteomes" id="UP000627166">
    <property type="component" value="Unassembled WGS sequence"/>
</dbReference>
<dbReference type="InterPro" id="IPR016181">
    <property type="entry name" value="Acyl_CoA_acyltransferase"/>
</dbReference>
<evidence type="ECO:0000256" key="1">
    <source>
        <dbReference type="ARBA" id="ARBA00022679"/>
    </source>
</evidence>
<dbReference type="PANTHER" id="PTHR13947">
    <property type="entry name" value="GNAT FAMILY N-ACETYLTRANSFERASE"/>
    <property type="match status" value="1"/>
</dbReference>
<reference evidence="3 4" key="1">
    <citation type="submission" date="2020-08" db="EMBL/GenBank/DDBJ databases">
        <title>A Genomic Blueprint of the Chicken Gut Microbiome.</title>
        <authorList>
            <person name="Gilroy R."/>
            <person name="Ravi A."/>
            <person name="Getino M."/>
            <person name="Pursley I."/>
            <person name="Horton D.L."/>
            <person name="Alikhan N.-F."/>
            <person name="Baker D."/>
            <person name="Gharbi K."/>
            <person name="Hall N."/>
            <person name="Watson M."/>
            <person name="Adriaenssens E.M."/>
            <person name="Foster-Nyarko E."/>
            <person name="Jarju S."/>
            <person name="Secka A."/>
            <person name="Antonio M."/>
            <person name="Oren A."/>
            <person name="Chaudhuri R."/>
            <person name="La Ragione R.M."/>
            <person name="Hildebrand F."/>
            <person name="Pallen M.J."/>
        </authorList>
    </citation>
    <scope>NUCLEOTIDE SEQUENCE [LARGE SCALE GENOMIC DNA]</scope>
    <source>
        <strain evidence="3 4">N37</strain>
    </source>
</reference>
<name>A0ABR8YTJ0_9CLOT</name>
<dbReference type="Pfam" id="PF00583">
    <property type="entry name" value="Acetyltransf_1"/>
    <property type="match status" value="1"/>
</dbReference>
<accession>A0ABR8YTJ0</accession>
<keyword evidence="1" id="KW-0808">Transferase</keyword>
<keyword evidence="4" id="KW-1185">Reference proteome</keyword>
<evidence type="ECO:0000313" key="4">
    <source>
        <dbReference type="Proteomes" id="UP000627166"/>
    </source>
</evidence>
<gene>
    <name evidence="3" type="ORF">H9637_11005</name>
</gene>
<comment type="caution">
    <text evidence="3">The sequence shown here is derived from an EMBL/GenBank/DDBJ whole genome shotgun (WGS) entry which is preliminary data.</text>
</comment>
<dbReference type="InterPro" id="IPR000182">
    <property type="entry name" value="GNAT_dom"/>
</dbReference>
<sequence length="169" mass="19851">MSNQIHIRRIDVEEVSIAQDFLFKMVKKLYNSDKNPLYHNDIINMKEVYIENKKNILIGAFDEDGQLIGTIAVKQFVDRFKALNGIYKEELTAELGRCYIDENLRRKGVGSLLFDKILEFCKESGYEKIYLHTHRHLPGGFDFWRKMGFVITVEEDDEEKTVHMEKLVS</sequence>
<dbReference type="SUPFAM" id="SSF55729">
    <property type="entry name" value="Acyl-CoA N-acyltransferases (Nat)"/>
    <property type="match status" value="1"/>
</dbReference>
<organism evidence="3 4">
    <name type="scientific">Clostridium faecium</name>
    <dbReference type="NCBI Taxonomy" id="2762223"/>
    <lineage>
        <taxon>Bacteria</taxon>
        <taxon>Bacillati</taxon>
        <taxon>Bacillota</taxon>
        <taxon>Clostridia</taxon>
        <taxon>Eubacteriales</taxon>
        <taxon>Clostridiaceae</taxon>
        <taxon>Clostridium</taxon>
    </lineage>
</organism>
<protein>
    <submittedName>
        <fullName evidence="3">GNAT family N-acetyltransferase</fullName>
    </submittedName>
</protein>
<proteinExistence type="predicted"/>
<dbReference type="PROSITE" id="PS51186">
    <property type="entry name" value="GNAT"/>
    <property type="match status" value="1"/>
</dbReference>
<feature type="domain" description="N-acetyltransferase" evidence="2">
    <location>
        <begin position="13"/>
        <end position="169"/>
    </location>
</feature>
<evidence type="ECO:0000313" key="3">
    <source>
        <dbReference type="EMBL" id="MBD8047560.1"/>
    </source>
</evidence>
<dbReference type="PANTHER" id="PTHR13947:SF37">
    <property type="entry name" value="LD18367P"/>
    <property type="match status" value="1"/>
</dbReference>
<dbReference type="RefSeq" id="WP_191740527.1">
    <property type="nucleotide sequence ID" value="NZ_JACSQB010000079.1"/>
</dbReference>
<dbReference type="EMBL" id="JACSQB010000079">
    <property type="protein sequence ID" value="MBD8047560.1"/>
    <property type="molecule type" value="Genomic_DNA"/>
</dbReference>
<dbReference type="CDD" id="cd04301">
    <property type="entry name" value="NAT_SF"/>
    <property type="match status" value="1"/>
</dbReference>
<dbReference type="InterPro" id="IPR050769">
    <property type="entry name" value="NAT_camello-type"/>
</dbReference>
<evidence type="ECO:0000259" key="2">
    <source>
        <dbReference type="PROSITE" id="PS51186"/>
    </source>
</evidence>